<dbReference type="OrthoDB" id="9797687at2"/>
<dbReference type="SUPFAM" id="SSF47240">
    <property type="entry name" value="Ferritin-like"/>
    <property type="match status" value="1"/>
</dbReference>
<comment type="similarity">
    <text evidence="1 2">Belongs to the Dps family.</text>
</comment>
<dbReference type="InterPro" id="IPR023188">
    <property type="entry name" value="DPS_DNA-bd_CS"/>
</dbReference>
<dbReference type="PANTHER" id="PTHR42932:SF3">
    <property type="entry name" value="DNA PROTECTION DURING STARVATION PROTEIN"/>
    <property type="match status" value="1"/>
</dbReference>
<dbReference type="InterPro" id="IPR002177">
    <property type="entry name" value="DPS_DNA-bd"/>
</dbReference>
<evidence type="ECO:0000259" key="3">
    <source>
        <dbReference type="Pfam" id="PF00210"/>
    </source>
</evidence>
<dbReference type="InterPro" id="IPR008331">
    <property type="entry name" value="Ferritin_DPS_dom"/>
</dbReference>
<feature type="domain" description="Ferritin/DPS" evidence="3">
    <location>
        <begin position="13"/>
        <end position="153"/>
    </location>
</feature>
<accession>A0A192D4K9</accession>
<dbReference type="EMBL" id="CP016033">
    <property type="protein sequence ID" value="ANK12827.1"/>
    <property type="molecule type" value="Genomic_DNA"/>
</dbReference>
<dbReference type="CDD" id="cd01043">
    <property type="entry name" value="DPS"/>
    <property type="match status" value="1"/>
</dbReference>
<dbReference type="PROSITE" id="PS00818">
    <property type="entry name" value="DPS_1"/>
    <property type="match status" value="1"/>
</dbReference>
<protein>
    <submittedName>
        <fullName evidence="4">DNA starvation/stationary phase protection protein</fullName>
    </submittedName>
</protein>
<evidence type="ECO:0000313" key="4">
    <source>
        <dbReference type="EMBL" id="ANK12827.1"/>
    </source>
</evidence>
<dbReference type="Pfam" id="PF00210">
    <property type="entry name" value="Ferritin"/>
    <property type="match status" value="1"/>
</dbReference>
<name>A0A192D4K9_9SPHN</name>
<dbReference type="GO" id="GO:0016722">
    <property type="term" value="F:oxidoreductase activity, acting on metal ions"/>
    <property type="evidence" value="ECO:0007669"/>
    <property type="project" value="InterPro"/>
</dbReference>
<dbReference type="AlphaFoldDB" id="A0A192D4K9"/>
<dbReference type="PIRSF" id="PIRSF005900">
    <property type="entry name" value="Dps"/>
    <property type="match status" value="1"/>
</dbReference>
<dbReference type="GO" id="GO:0008199">
    <property type="term" value="F:ferric iron binding"/>
    <property type="evidence" value="ECO:0007669"/>
    <property type="project" value="InterPro"/>
</dbReference>
<sequence>MADKKANAKAALIDELNGLLADHFALYTKTKSFHWHITGPRFRDLHLLFDDQATEIRTQIDVIGERVRKQGGKTLTSTGAIAKHTQIKDQDKTDLSPDEMVTELRDDNQKMVDRLKAMKELTENAGDNATDGLVDDWTDAAEERVWFLTSILGEQVKA</sequence>
<organism evidence="4 5">
    <name type="scientific">Erythrobacter neustonensis</name>
    <dbReference type="NCBI Taxonomy" id="1112"/>
    <lineage>
        <taxon>Bacteria</taxon>
        <taxon>Pseudomonadati</taxon>
        <taxon>Pseudomonadota</taxon>
        <taxon>Alphaproteobacteria</taxon>
        <taxon>Sphingomonadales</taxon>
        <taxon>Erythrobacteraceae</taxon>
        <taxon>Erythrobacter/Porphyrobacter group</taxon>
        <taxon>Erythrobacter</taxon>
    </lineage>
</organism>
<dbReference type="Proteomes" id="UP000078263">
    <property type="component" value="Chromosome"/>
</dbReference>
<dbReference type="InterPro" id="IPR009078">
    <property type="entry name" value="Ferritin-like_SF"/>
</dbReference>
<evidence type="ECO:0000256" key="1">
    <source>
        <dbReference type="ARBA" id="ARBA00009497"/>
    </source>
</evidence>
<evidence type="ECO:0000313" key="5">
    <source>
        <dbReference type="Proteomes" id="UP000078263"/>
    </source>
</evidence>
<dbReference type="Gene3D" id="1.20.1260.10">
    <property type="match status" value="1"/>
</dbReference>
<reference evidence="4 5" key="1">
    <citation type="submission" date="2016-05" db="EMBL/GenBank/DDBJ databases">
        <title>Compelete Genome Sequence of Bacteriochlorophyll-Synthesizing Bacterium Porphyrobacter neustonensis DSM 9434.</title>
        <authorList>
            <person name="Shi X.-L."/>
            <person name="Wu Y.-H."/>
            <person name="Cheng H."/>
            <person name="Xu L."/>
            <person name="Zhang X.-Q."/>
            <person name="Wang C.-S."/>
            <person name="Xu X.-W."/>
        </authorList>
    </citation>
    <scope>NUCLEOTIDE SEQUENCE [LARGE SCALE GENOMIC DNA]</scope>
    <source>
        <strain evidence="4 5">DSM 9434</strain>
    </source>
</reference>
<proteinExistence type="inferred from homology"/>
<dbReference type="RefSeq" id="WP_068350737.1">
    <property type="nucleotide sequence ID" value="NZ_CP016033.1"/>
</dbReference>
<gene>
    <name evidence="4" type="ORF">A9D12_07570</name>
</gene>
<evidence type="ECO:0000256" key="2">
    <source>
        <dbReference type="RuleBase" id="RU003875"/>
    </source>
</evidence>
<dbReference type="STRING" id="1112.A9D12_07570"/>
<dbReference type="PRINTS" id="PR01346">
    <property type="entry name" value="HELNAPAPROT"/>
</dbReference>
<dbReference type="PANTHER" id="PTHR42932">
    <property type="entry name" value="GENERAL STRESS PROTEIN 20U"/>
    <property type="match status" value="1"/>
</dbReference>
<keyword evidence="5" id="KW-1185">Reference proteome</keyword>
<dbReference type="KEGG" id="pns:A9D12_07570"/>
<dbReference type="InterPro" id="IPR012347">
    <property type="entry name" value="Ferritin-like"/>
</dbReference>